<sequence length="82" mass="9019">VDPSQVLIDIGEEQGVKNGDSFVAFTVGDEILHPATGKHIGWKKEILQELKVVSTEKTMSNVVKIRSQSTKQLNPGDFVISR</sequence>
<organism evidence="1 2">
    <name type="scientific">Candidatus Scalindua rubra</name>
    <dbReference type="NCBI Taxonomy" id="1872076"/>
    <lineage>
        <taxon>Bacteria</taxon>
        <taxon>Pseudomonadati</taxon>
        <taxon>Planctomycetota</taxon>
        <taxon>Candidatus Brocadiia</taxon>
        <taxon>Candidatus Brocadiales</taxon>
        <taxon>Candidatus Scalinduaceae</taxon>
        <taxon>Candidatus Scalindua</taxon>
    </lineage>
</organism>
<feature type="non-terminal residue" evidence="1">
    <location>
        <position position="1"/>
    </location>
</feature>
<comment type="caution">
    <text evidence="1">The sequence shown here is derived from an EMBL/GenBank/DDBJ whole genome shotgun (WGS) entry which is preliminary data.</text>
</comment>
<dbReference type="EMBL" id="MAYW01000314">
    <property type="protein sequence ID" value="ODS29978.1"/>
    <property type="molecule type" value="Genomic_DNA"/>
</dbReference>
<proteinExistence type="predicted"/>
<accession>A0A1E3X2Y9</accession>
<evidence type="ECO:0000313" key="1">
    <source>
        <dbReference type="EMBL" id="ODS29978.1"/>
    </source>
</evidence>
<protein>
    <submittedName>
        <fullName evidence="1">Uncharacterized protein</fullName>
    </submittedName>
</protein>
<gene>
    <name evidence="1" type="ORF">SCARUB_04915</name>
</gene>
<dbReference type="AlphaFoldDB" id="A0A1E3X2Y9"/>
<evidence type="ECO:0000313" key="2">
    <source>
        <dbReference type="Proteomes" id="UP000094056"/>
    </source>
</evidence>
<reference evidence="1 2" key="1">
    <citation type="submission" date="2016-07" db="EMBL/GenBank/DDBJ databases">
        <title>Draft genome of Scalindua rubra, obtained from a brine-seawater interface in the Red Sea, sheds light on salt adaptation in anammox bacteria.</title>
        <authorList>
            <person name="Speth D.R."/>
            <person name="Lagkouvardos I."/>
            <person name="Wang Y."/>
            <person name="Qian P.-Y."/>
            <person name="Dutilh B.E."/>
            <person name="Jetten M.S."/>
        </authorList>
    </citation>
    <scope>NUCLEOTIDE SEQUENCE [LARGE SCALE GENOMIC DNA]</scope>
    <source>
        <strain evidence="1">BSI-1</strain>
    </source>
</reference>
<name>A0A1E3X2Y9_9BACT</name>
<dbReference type="Proteomes" id="UP000094056">
    <property type="component" value="Unassembled WGS sequence"/>
</dbReference>